<accession>A0AA47MJD0</accession>
<proteinExistence type="predicted"/>
<sequence length="195" mass="22073">MGFLLNGGIVLLMDIKLLGEVAHRMLYPRRSILEKDGPESIIFALYNICRIRPFLTRKAAQLLVQAPVISRLDYCNSLLAGLPASAIKHLQHLQNAAARLVFNLPKFSHVTSLFRDLHWLPVASRIRFKTMVLTYKAVNRTAPTYLQVVHQDLAHNDLGKGTYVKLYVKVKVRPRQSDLGQVDGLPLTTRLDNNH</sequence>
<evidence type="ECO:0000313" key="1">
    <source>
        <dbReference type="EMBL" id="KAK0141174.1"/>
    </source>
</evidence>
<gene>
    <name evidence="1" type="ORF">N1851_021816</name>
</gene>
<keyword evidence="2" id="KW-1185">Reference proteome</keyword>
<dbReference type="EMBL" id="JAOPHQ010003981">
    <property type="protein sequence ID" value="KAK0141174.1"/>
    <property type="molecule type" value="Genomic_DNA"/>
</dbReference>
<evidence type="ECO:0000313" key="2">
    <source>
        <dbReference type="Proteomes" id="UP001174136"/>
    </source>
</evidence>
<dbReference type="Proteomes" id="UP001174136">
    <property type="component" value="Unassembled WGS sequence"/>
</dbReference>
<name>A0AA47MJD0_MERPO</name>
<protein>
    <submittedName>
        <fullName evidence="1">Uncharacterized protein</fullName>
    </submittedName>
</protein>
<organism evidence="1 2">
    <name type="scientific">Merluccius polli</name>
    <name type="common">Benguela hake</name>
    <name type="synonym">Merluccius cadenati</name>
    <dbReference type="NCBI Taxonomy" id="89951"/>
    <lineage>
        <taxon>Eukaryota</taxon>
        <taxon>Metazoa</taxon>
        <taxon>Chordata</taxon>
        <taxon>Craniata</taxon>
        <taxon>Vertebrata</taxon>
        <taxon>Euteleostomi</taxon>
        <taxon>Actinopterygii</taxon>
        <taxon>Neopterygii</taxon>
        <taxon>Teleostei</taxon>
        <taxon>Neoteleostei</taxon>
        <taxon>Acanthomorphata</taxon>
        <taxon>Zeiogadaria</taxon>
        <taxon>Gadariae</taxon>
        <taxon>Gadiformes</taxon>
        <taxon>Gadoidei</taxon>
        <taxon>Merlucciidae</taxon>
        <taxon>Merluccius</taxon>
    </lineage>
</organism>
<reference evidence="1" key="1">
    <citation type="journal article" date="2023" name="Front. Mar. Sci.">
        <title>A new Merluccius polli reference genome to investigate the effects of global change in West African waters.</title>
        <authorList>
            <person name="Mateo J.L."/>
            <person name="Blanco-Fernandez C."/>
            <person name="Garcia-Vazquez E."/>
            <person name="Machado-Schiaffino G."/>
        </authorList>
    </citation>
    <scope>NUCLEOTIDE SEQUENCE</scope>
    <source>
        <strain evidence="1">C29</strain>
        <tissue evidence="1">Fin</tissue>
    </source>
</reference>
<dbReference type="AlphaFoldDB" id="A0AA47MJD0"/>
<comment type="caution">
    <text evidence="1">The sequence shown here is derived from an EMBL/GenBank/DDBJ whole genome shotgun (WGS) entry which is preliminary data.</text>
</comment>